<dbReference type="GO" id="GO:0009055">
    <property type="term" value="F:electron transfer activity"/>
    <property type="evidence" value="ECO:0007669"/>
    <property type="project" value="InterPro"/>
</dbReference>
<sequence length="203" mass="22599">MPILYLRMNIIFNMKNVAIVYYSGYGHTKKVAEHIRVGVNALKKVHAVLISVDELQDVDALNDYEAIVFGAPTYMGSVPYQFKKFMDDASKVWLKKGWKDKLAAGFTNSGSLSGDKFNVLMQLCTFACQHGMLWLSLGIDNTSGQNEHHSGHLEALNRMGGSLGLMTQSENDSPEVTPPIGDKRTAELFGRRIAEYVILLAKR</sequence>
<dbReference type="InterPro" id="IPR026816">
    <property type="entry name" value="Flavodoxin_dom"/>
</dbReference>
<keyword evidence="3" id="KW-0288">FMN</keyword>
<evidence type="ECO:0000256" key="1">
    <source>
        <dbReference type="ARBA" id="ARBA00001917"/>
    </source>
</evidence>
<comment type="caution">
    <text evidence="5">The sequence shown here is derived from an EMBL/GenBank/DDBJ whole genome shotgun (WGS) entry which is preliminary data.</text>
</comment>
<dbReference type="GO" id="GO:0016020">
    <property type="term" value="C:membrane"/>
    <property type="evidence" value="ECO:0007669"/>
    <property type="project" value="TreeGrafter"/>
</dbReference>
<evidence type="ECO:0000313" key="5">
    <source>
        <dbReference type="EMBL" id="GGG04117.1"/>
    </source>
</evidence>
<dbReference type="GO" id="GO:0010181">
    <property type="term" value="F:FMN binding"/>
    <property type="evidence" value="ECO:0007669"/>
    <property type="project" value="InterPro"/>
</dbReference>
<reference evidence="5" key="2">
    <citation type="submission" date="2020-09" db="EMBL/GenBank/DDBJ databases">
        <authorList>
            <person name="Sun Q."/>
            <person name="Zhou Y."/>
        </authorList>
    </citation>
    <scope>NUCLEOTIDE SEQUENCE</scope>
    <source>
        <strain evidence="5">CGMCC 1.15758</strain>
    </source>
</reference>
<keyword evidence="6" id="KW-1185">Reference proteome</keyword>
<dbReference type="PANTHER" id="PTHR30546:SF23">
    <property type="entry name" value="FLAVOPROTEIN-LIKE PROTEIN YCP4-RELATED"/>
    <property type="match status" value="1"/>
</dbReference>
<dbReference type="PANTHER" id="PTHR30546">
    <property type="entry name" value="FLAVODOXIN-RELATED PROTEIN WRBA-RELATED"/>
    <property type="match status" value="1"/>
</dbReference>
<evidence type="ECO:0000256" key="3">
    <source>
        <dbReference type="ARBA" id="ARBA00022643"/>
    </source>
</evidence>
<dbReference type="InterPro" id="IPR029039">
    <property type="entry name" value="Flavoprotein-like_sf"/>
</dbReference>
<dbReference type="InterPro" id="IPR001226">
    <property type="entry name" value="Flavodoxin_CS"/>
</dbReference>
<organism evidence="5 6">
    <name type="scientific">Cysteiniphilum litorale</name>
    <dbReference type="NCBI Taxonomy" id="2056700"/>
    <lineage>
        <taxon>Bacteria</taxon>
        <taxon>Pseudomonadati</taxon>
        <taxon>Pseudomonadota</taxon>
        <taxon>Gammaproteobacteria</taxon>
        <taxon>Thiotrichales</taxon>
        <taxon>Fastidiosibacteraceae</taxon>
        <taxon>Cysteiniphilum</taxon>
    </lineage>
</organism>
<gene>
    <name evidence="5" type="primary">wrbA</name>
    <name evidence="5" type="ORF">GCM10010995_22030</name>
</gene>
<evidence type="ECO:0000313" key="6">
    <source>
        <dbReference type="Proteomes" id="UP000636949"/>
    </source>
</evidence>
<reference evidence="5" key="1">
    <citation type="journal article" date="2014" name="Int. J. Syst. Evol. Microbiol.">
        <title>Complete genome sequence of Corynebacterium casei LMG S-19264T (=DSM 44701T), isolated from a smear-ripened cheese.</title>
        <authorList>
            <consortium name="US DOE Joint Genome Institute (JGI-PGF)"/>
            <person name="Walter F."/>
            <person name="Albersmeier A."/>
            <person name="Kalinowski J."/>
            <person name="Ruckert C."/>
        </authorList>
    </citation>
    <scope>NUCLEOTIDE SEQUENCE</scope>
    <source>
        <strain evidence="5">CGMCC 1.15758</strain>
    </source>
</reference>
<dbReference type="InterPro" id="IPR008254">
    <property type="entry name" value="Flavodoxin/NO_synth"/>
</dbReference>
<dbReference type="Gene3D" id="3.40.50.360">
    <property type="match status" value="1"/>
</dbReference>
<evidence type="ECO:0000259" key="4">
    <source>
        <dbReference type="PROSITE" id="PS50902"/>
    </source>
</evidence>
<proteinExistence type="predicted"/>
<dbReference type="AlphaFoldDB" id="A0A8J2Z655"/>
<dbReference type="EMBL" id="BMJS01000030">
    <property type="protein sequence ID" value="GGG04117.1"/>
    <property type="molecule type" value="Genomic_DNA"/>
</dbReference>
<dbReference type="GO" id="GO:0003955">
    <property type="term" value="F:NAD(P)H dehydrogenase (quinone) activity"/>
    <property type="evidence" value="ECO:0007669"/>
    <property type="project" value="TreeGrafter"/>
</dbReference>
<protein>
    <submittedName>
        <fullName evidence="5">FMN reductase</fullName>
    </submittedName>
</protein>
<dbReference type="PROSITE" id="PS00201">
    <property type="entry name" value="FLAVODOXIN"/>
    <property type="match status" value="1"/>
</dbReference>
<comment type="cofactor">
    <cofactor evidence="1">
        <name>FMN</name>
        <dbReference type="ChEBI" id="CHEBI:58210"/>
    </cofactor>
</comment>
<keyword evidence="2" id="KW-0285">Flavoprotein</keyword>
<dbReference type="PROSITE" id="PS50902">
    <property type="entry name" value="FLAVODOXIN_LIKE"/>
    <property type="match status" value="1"/>
</dbReference>
<dbReference type="Pfam" id="PF12724">
    <property type="entry name" value="Flavodoxin_5"/>
    <property type="match status" value="1"/>
</dbReference>
<dbReference type="SUPFAM" id="SSF52218">
    <property type="entry name" value="Flavoproteins"/>
    <property type="match status" value="1"/>
</dbReference>
<feature type="domain" description="Flavodoxin-like" evidence="4">
    <location>
        <begin position="17"/>
        <end position="164"/>
    </location>
</feature>
<evidence type="ECO:0000256" key="2">
    <source>
        <dbReference type="ARBA" id="ARBA00022630"/>
    </source>
</evidence>
<dbReference type="Proteomes" id="UP000636949">
    <property type="component" value="Unassembled WGS sequence"/>
</dbReference>
<name>A0A8J2Z655_9GAMM</name>
<accession>A0A8J2Z655</accession>